<reference evidence="1" key="1">
    <citation type="journal article" date="2022" name="bioRxiv">
        <title>Population genetic analysis of Ophidiomyces ophidiicola, the causative agent of snake fungal disease, indicates recent introductions to the USA.</title>
        <authorList>
            <person name="Ladner J.T."/>
            <person name="Palmer J.M."/>
            <person name="Ettinger C.L."/>
            <person name="Stajich J.E."/>
            <person name="Farrell T.M."/>
            <person name="Glorioso B.M."/>
            <person name="Lawson B."/>
            <person name="Price S.J."/>
            <person name="Stengle A.G."/>
            <person name="Grear D.A."/>
            <person name="Lorch J.M."/>
        </authorList>
    </citation>
    <scope>NUCLEOTIDE SEQUENCE</scope>
    <source>
        <strain evidence="1">NWHC 24266-5</strain>
    </source>
</reference>
<name>A0ACB8UV68_9EURO</name>
<organism evidence="1">
    <name type="scientific">Ophidiomyces ophidiicola</name>
    <dbReference type="NCBI Taxonomy" id="1387563"/>
    <lineage>
        <taxon>Eukaryota</taxon>
        <taxon>Fungi</taxon>
        <taxon>Dikarya</taxon>
        <taxon>Ascomycota</taxon>
        <taxon>Pezizomycotina</taxon>
        <taxon>Eurotiomycetes</taxon>
        <taxon>Eurotiomycetidae</taxon>
        <taxon>Onygenales</taxon>
        <taxon>Onygenaceae</taxon>
        <taxon>Ophidiomyces</taxon>
    </lineage>
</organism>
<gene>
    <name evidence="1" type="ORF">LOY88_004938</name>
</gene>
<comment type="caution">
    <text evidence="1">The sequence shown here is derived from an EMBL/GenBank/DDBJ whole genome shotgun (WGS) entry which is preliminary data.</text>
</comment>
<accession>A0ACB8UV68</accession>
<proteinExistence type="predicted"/>
<evidence type="ECO:0000313" key="1">
    <source>
        <dbReference type="EMBL" id="KAI2383941.1"/>
    </source>
</evidence>
<dbReference type="EMBL" id="JALBCA010000081">
    <property type="protein sequence ID" value="KAI2383941.1"/>
    <property type="molecule type" value="Genomic_DNA"/>
</dbReference>
<sequence>MFYTQGEFLHVCMLISDFASRNVAYAYNKLPPLRFSRLELDMNQTGRSQTRRAMGQSYSSVLVGYDNTPSGNVSQSESSSGSNPSCQTQPQQEKGGLRYEFNLAIKKLQQQEQELIQCYRREKQNEHYFEQKLIDAKNEYTQQAKHLQSESKQLKAELELLRSEREADAEKVRIAQESAFRNMGEGKWAPQEDSVVRTEMKKFEGVVRGWAKKHAGEECSVLENLSHRDIQWLNEVLEDVVQLHTFCRASLDKQTWKDKTPFLLVQAIISRCGFRDVFLRPFHFLRLYDTAHDGYVESCFAQDLHALYGLFQGDHEVQAHSWRSQTVRLLSSSNTIFPHAGHQRETACKWLACAIMNGPISRICREATREENELRSESLAGLLLDASNISAGLWTQRNNIKCLWLHDLGKFQVNSPFMSAHRLQKLDEGDTRLDGNDILAVIQPAVLAFGSNEGENYKEWRVWLKAIVIVDEYGGTAQG</sequence>
<protein>
    <submittedName>
        <fullName evidence="1">Uncharacterized protein</fullName>
    </submittedName>
</protein>